<protein>
    <recommendedName>
        <fullName evidence="3">RHS repeat-associated core domain-containing protein</fullName>
    </recommendedName>
</protein>
<name>A0A5J4FYZ3_9FLAO</name>
<evidence type="ECO:0000313" key="2">
    <source>
        <dbReference type="Proteomes" id="UP000326994"/>
    </source>
</evidence>
<dbReference type="EMBL" id="BKCF01000001">
    <property type="protein sequence ID" value="GEQ85369.1"/>
    <property type="molecule type" value="Genomic_DNA"/>
</dbReference>
<organism evidence="1 2">
    <name type="scientific">Patiriisocius marinistellae</name>
    <dbReference type="NCBI Taxonomy" id="2494560"/>
    <lineage>
        <taxon>Bacteria</taxon>
        <taxon>Pseudomonadati</taxon>
        <taxon>Bacteroidota</taxon>
        <taxon>Flavobacteriia</taxon>
        <taxon>Flavobacteriales</taxon>
        <taxon>Flavobacteriaceae</taxon>
        <taxon>Patiriisocius</taxon>
    </lineage>
</organism>
<keyword evidence="2" id="KW-1185">Reference proteome</keyword>
<evidence type="ECO:0008006" key="3">
    <source>
        <dbReference type="Google" id="ProtNLM"/>
    </source>
</evidence>
<sequence>MDNEIKGEGNSLNYKYRMHDPRVGRFFAIDPLFKKYPWNSSYAFSENRLIDGVELEGLEFYLTSNGEKLGKFGDDNTIRVMNNLYVDEMGVDNIKMNIHKDGTPGSNQNYILDFNSKPLMSNESETISKVVTATAKREGIGSDIELFNDKISVEGNEGEADFNYSDKMTQEKSSQSHNAQAFGELNSNKGGFAVTKYYKYNNTTIFQMMFFTKLDT</sequence>
<proteinExistence type="predicted"/>
<accession>A0A5J4FYZ3</accession>
<evidence type="ECO:0000313" key="1">
    <source>
        <dbReference type="EMBL" id="GEQ85369.1"/>
    </source>
</evidence>
<dbReference type="Proteomes" id="UP000326994">
    <property type="component" value="Unassembled WGS sequence"/>
</dbReference>
<comment type="caution">
    <text evidence="1">The sequence shown here is derived from an EMBL/GenBank/DDBJ whole genome shotgun (WGS) entry which is preliminary data.</text>
</comment>
<reference evidence="1 2" key="1">
    <citation type="submission" date="2019-08" db="EMBL/GenBank/DDBJ databases">
        <title>Ulvibacter marinistellae sp. nov., isolated from a starfish, Patiria pectinifera.</title>
        <authorList>
            <person name="Kawano K."/>
            <person name="Ushijima N."/>
            <person name="Kihara M."/>
            <person name="Itoh H."/>
        </authorList>
    </citation>
    <scope>NUCLEOTIDE SEQUENCE [LARGE SCALE GENOMIC DNA]</scope>
    <source>
        <strain evidence="1 2">KK4</strain>
    </source>
</reference>
<dbReference type="AlphaFoldDB" id="A0A5J4FYZ3"/>
<gene>
    <name evidence="1" type="ORF">ULMS_08770</name>
</gene>